<evidence type="ECO:0000256" key="5">
    <source>
        <dbReference type="ARBA" id="ARBA00022553"/>
    </source>
</evidence>
<evidence type="ECO:0000256" key="7">
    <source>
        <dbReference type="ARBA" id="ARBA00022781"/>
    </source>
</evidence>
<evidence type="ECO:0000256" key="16">
    <source>
        <dbReference type="ARBA" id="ARBA00054012"/>
    </source>
</evidence>
<evidence type="ECO:0000256" key="2">
    <source>
        <dbReference type="ARBA" id="ARBA00005895"/>
    </source>
</evidence>
<protein>
    <recommendedName>
        <fullName evidence="18">ATP synthase F(0) complex subunit f, mitochondrial</fullName>
    </recommendedName>
    <alternativeName>
        <fullName evidence="15">ATP synthase membrane subunit f</fullName>
    </alternativeName>
</protein>
<dbReference type="Proteomes" id="UP000386466">
    <property type="component" value="Unassembled WGS sequence"/>
</dbReference>
<keyword evidence="20" id="KW-1185">Reference proteome</keyword>
<keyword evidence="14" id="KW-0066">ATP synthesis</keyword>
<keyword evidence="5" id="KW-0597">Phosphoprotein</keyword>
<accession>A0A485MJ92</accession>
<dbReference type="InterPro" id="IPR019344">
    <property type="entry name" value="F1F0-ATPsyn_F_prd"/>
</dbReference>
<evidence type="ECO:0000256" key="12">
    <source>
        <dbReference type="ARBA" id="ARBA00023128"/>
    </source>
</evidence>
<dbReference type="PANTHER" id="PTHR13080">
    <property type="entry name" value="ATP SYNTHASE F CHAIN, MITOCHONDRIAL-RELATED"/>
    <property type="match status" value="1"/>
</dbReference>
<evidence type="ECO:0000256" key="15">
    <source>
        <dbReference type="ARBA" id="ARBA00032201"/>
    </source>
</evidence>
<evidence type="ECO:0000256" key="3">
    <source>
        <dbReference type="ARBA" id="ARBA00022448"/>
    </source>
</evidence>
<evidence type="ECO:0000256" key="18">
    <source>
        <dbReference type="ARBA" id="ARBA00070733"/>
    </source>
</evidence>
<evidence type="ECO:0000256" key="11">
    <source>
        <dbReference type="ARBA" id="ARBA00023065"/>
    </source>
</evidence>
<dbReference type="GO" id="GO:0005743">
    <property type="term" value="C:mitochondrial inner membrane"/>
    <property type="evidence" value="ECO:0007669"/>
    <property type="project" value="UniProtKB-SubCell"/>
</dbReference>
<keyword evidence="13" id="KW-0472">Membrane</keyword>
<comment type="subcellular location">
    <subcellularLocation>
        <location evidence="1">Mitochondrion inner membrane</location>
        <topology evidence="1">Single-pass membrane protein</topology>
    </subcellularLocation>
</comment>
<keyword evidence="8" id="KW-0999">Mitochondrion inner membrane</keyword>
<evidence type="ECO:0000256" key="1">
    <source>
        <dbReference type="ARBA" id="ARBA00004434"/>
    </source>
</evidence>
<evidence type="ECO:0000256" key="8">
    <source>
        <dbReference type="ARBA" id="ARBA00022792"/>
    </source>
</evidence>
<evidence type="ECO:0000256" key="13">
    <source>
        <dbReference type="ARBA" id="ARBA00023136"/>
    </source>
</evidence>
<keyword evidence="3" id="KW-0813">Transport</keyword>
<keyword evidence="6" id="KW-0812">Transmembrane</keyword>
<evidence type="ECO:0000256" key="17">
    <source>
        <dbReference type="ARBA" id="ARBA00064647"/>
    </source>
</evidence>
<evidence type="ECO:0000256" key="4">
    <source>
        <dbReference type="ARBA" id="ARBA00022547"/>
    </source>
</evidence>
<keyword evidence="4" id="KW-0138">CF(0)</keyword>
<keyword evidence="7" id="KW-0375">Hydrogen ion transport</keyword>
<proteinExistence type="inferred from homology"/>
<evidence type="ECO:0000256" key="10">
    <source>
        <dbReference type="ARBA" id="ARBA00022990"/>
    </source>
</evidence>
<comment type="similarity">
    <text evidence="2">Belongs to the ATPase F chain family.</text>
</comment>
<evidence type="ECO:0000313" key="19">
    <source>
        <dbReference type="EMBL" id="VFV20397.1"/>
    </source>
</evidence>
<feature type="non-terminal residue" evidence="19">
    <location>
        <position position="1"/>
    </location>
</feature>
<comment type="function">
    <text evidence="16">Subunit f, of the mitochondrial membrane ATP synthase complex (F(1)F(0) ATP synthase or Complex V) that produces ATP from ADP in the presence of a proton gradient across the membrane which is generated by electron transport complexes of the respiratory chain. ATP synthase complex consist of a soluble F(1) head domain - the catalytic core - and a membrane F(1) domain - the membrane proton channel. These two domains are linked by a central stalk rotating inside the F(1) region and a stationary peripheral stalk. During catalysis, ATP synthesis in the catalytic domain of F(1) is coupled via a rotary mechanism of the central stalk subunits to proton translocation. In vivo, can only synthesize ATP although its ATP hydrolase activity can be activated artificially in vitro. Part of the complex F(0) domain.</text>
</comment>
<dbReference type="GO" id="GO:0042776">
    <property type="term" value="P:proton motive force-driven mitochondrial ATP synthesis"/>
    <property type="evidence" value="ECO:0007669"/>
    <property type="project" value="TreeGrafter"/>
</dbReference>
<dbReference type="GO" id="GO:0045259">
    <property type="term" value="C:proton-transporting ATP synthase complex"/>
    <property type="evidence" value="ECO:0007669"/>
    <property type="project" value="UniProtKB-KW"/>
</dbReference>
<keyword evidence="9" id="KW-1133">Transmembrane helix</keyword>
<evidence type="ECO:0000313" key="20">
    <source>
        <dbReference type="Proteomes" id="UP000386466"/>
    </source>
</evidence>
<evidence type="ECO:0000256" key="9">
    <source>
        <dbReference type="ARBA" id="ARBA00022989"/>
    </source>
</evidence>
<dbReference type="GO" id="GO:0046933">
    <property type="term" value="F:proton-transporting ATP synthase activity, rotational mechanism"/>
    <property type="evidence" value="ECO:0007669"/>
    <property type="project" value="TreeGrafter"/>
</dbReference>
<dbReference type="Pfam" id="PF10206">
    <property type="entry name" value="WRW"/>
    <property type="match status" value="1"/>
</dbReference>
<organism evidence="19 20">
    <name type="scientific">Lynx pardinus</name>
    <name type="common">Iberian lynx</name>
    <name type="synonym">Felis pardina</name>
    <dbReference type="NCBI Taxonomy" id="191816"/>
    <lineage>
        <taxon>Eukaryota</taxon>
        <taxon>Metazoa</taxon>
        <taxon>Chordata</taxon>
        <taxon>Craniata</taxon>
        <taxon>Vertebrata</taxon>
        <taxon>Euteleostomi</taxon>
        <taxon>Mammalia</taxon>
        <taxon>Eutheria</taxon>
        <taxon>Laurasiatheria</taxon>
        <taxon>Carnivora</taxon>
        <taxon>Feliformia</taxon>
        <taxon>Felidae</taxon>
        <taxon>Felinae</taxon>
        <taxon>Lynx</taxon>
    </lineage>
</organism>
<evidence type="ECO:0000256" key="14">
    <source>
        <dbReference type="ARBA" id="ARBA00023310"/>
    </source>
</evidence>
<keyword evidence="10" id="KW-0007">Acetylation</keyword>
<dbReference type="EMBL" id="CAAGRJ010002512">
    <property type="protein sequence ID" value="VFV20397.1"/>
    <property type="molecule type" value="Genomic_DNA"/>
</dbReference>
<keyword evidence="12" id="KW-0496">Mitochondrion</keyword>
<gene>
    <name evidence="19" type="ORF">LYPA_23C003624</name>
</gene>
<name>A0A485MJ92_LYNPA</name>
<evidence type="ECO:0000256" key="6">
    <source>
        <dbReference type="ARBA" id="ARBA00022692"/>
    </source>
</evidence>
<dbReference type="PANTHER" id="PTHR13080:SF16">
    <property type="entry name" value="ATP SYNTHASE SUBUNIT F, MITOCHONDRIAL"/>
    <property type="match status" value="1"/>
</dbReference>
<comment type="subunit">
    <text evidence="17">Component of the ATP synthase complex composed at least of ATP5F1A/subunit alpha, ATP5F1B/subunit beta, ATP5MC1/subunit c (homooctomer), MT-ATP6/subunit a, MT-ATP8/subunit 8, ATP5ME/subunit e, ATP5MF/subunit f, ATP5MG/subunit g, ATP5MK/subunit k, ATP5MJ/subunit j, ATP5F1C/subunit gamma, ATP5F1D/subunit delta, ATP5F1E/subunit epsilon, ATP5PF/subunit F6, ATP5PB/subunit b, ATP5PD/subunit d, ATP5PO/subunit OSCP. ATP synthase complex consists of a soluble F(1) head domain (subunits alpha(3) and beta(3)) - the catalytic core - and a membrane F(0) domain - the membrane proton channel (subunits c, a, 8, e, f, g, k and j). These two domains are linked by a central stalk (subunits gamma, delta, and epsilon) rotating inside the F1 region and a stationary peripheral stalk (subunits F6, b, d, and OSCP).</text>
</comment>
<sequence length="60" mass="6844">YPNWSSPQVVIVDTQDSTMMSSVPVNEKKFLDFKLGELSSWILMWNFSPKAIAGAFQRGY</sequence>
<dbReference type="AlphaFoldDB" id="A0A485MJ92"/>
<keyword evidence="11" id="KW-0406">Ion transport</keyword>
<reference evidence="19 20" key="1">
    <citation type="submission" date="2019-01" db="EMBL/GenBank/DDBJ databases">
        <authorList>
            <person name="Alioto T."/>
            <person name="Alioto T."/>
        </authorList>
    </citation>
    <scope>NUCLEOTIDE SEQUENCE [LARGE SCALE GENOMIC DNA]</scope>
</reference>